<evidence type="ECO:0000256" key="1">
    <source>
        <dbReference type="ARBA" id="ARBA00022612"/>
    </source>
</evidence>
<evidence type="ECO:0000259" key="4">
    <source>
        <dbReference type="Pfam" id="PF10145"/>
    </source>
</evidence>
<evidence type="ECO:0000313" key="6">
    <source>
        <dbReference type="Proteomes" id="UP000185109"/>
    </source>
</evidence>
<dbReference type="NCBIfam" id="TIGR01760">
    <property type="entry name" value="tape_meas_TP901"/>
    <property type="match status" value="1"/>
</dbReference>
<proteinExistence type="predicted"/>
<keyword evidence="1" id="KW-1188">Viral release from host cell</keyword>
<feature type="domain" description="Phage tail tape measure protein" evidence="4">
    <location>
        <begin position="195"/>
        <end position="383"/>
    </location>
</feature>
<keyword evidence="2" id="KW-0175">Coiled coil</keyword>
<dbReference type="PANTHER" id="PTHR37813">
    <property type="entry name" value="FELS-2 PROPHAGE PROTEIN"/>
    <property type="match status" value="1"/>
</dbReference>
<name>A0A1L5P7L7_RHIET</name>
<dbReference type="PANTHER" id="PTHR37813:SF1">
    <property type="entry name" value="FELS-2 PROPHAGE PROTEIN"/>
    <property type="match status" value="1"/>
</dbReference>
<accession>A0A1L5P7L7</accession>
<feature type="region of interest" description="Disordered" evidence="3">
    <location>
        <begin position="641"/>
        <end position="664"/>
    </location>
</feature>
<dbReference type="Pfam" id="PF10145">
    <property type="entry name" value="PhageMin_Tail"/>
    <property type="match status" value="1"/>
</dbReference>
<dbReference type="AlphaFoldDB" id="A0A1L5P7L7"/>
<dbReference type="EMBL" id="CP017241">
    <property type="protein sequence ID" value="APO76120.1"/>
    <property type="molecule type" value="Genomic_DNA"/>
</dbReference>
<evidence type="ECO:0000313" key="5">
    <source>
        <dbReference type="EMBL" id="APO76120.1"/>
    </source>
</evidence>
<organism evidence="5 6">
    <name type="scientific">Rhizobium etli 8C-3</name>
    <dbReference type="NCBI Taxonomy" id="538025"/>
    <lineage>
        <taxon>Bacteria</taxon>
        <taxon>Pseudomonadati</taxon>
        <taxon>Pseudomonadota</taxon>
        <taxon>Alphaproteobacteria</taxon>
        <taxon>Hyphomicrobiales</taxon>
        <taxon>Rhizobiaceae</taxon>
        <taxon>Rhizobium/Agrobacterium group</taxon>
        <taxon>Rhizobium</taxon>
    </lineage>
</organism>
<sequence length="707" mass="75100">MADFDVSIRARLKNDVKREGKELERDLKGINQAIKQLDRSGTSNNLGASVEKAGRAANRSTQAVRTLDREARKLNGINTNAAEREIDALGKASQRAKRDVESLHRSSRNLNQISASKLDGIQRSTGILNGTMGRLAGSAGSAFGALLAFASVDNIVRGMERLGEQARKLDREVASVAVTAEMRTPEAIARIGKSNEGLSIRYGIDQSQVNDARKAYAAAGFGVDQQEAILDPSLKAAKAGDSTGETIAAAIIAAQQALGVKNAEVPAALDMMAKGSKLGSFEVDAMAKNFPALATMYGGTGRQGLQGWAELIAAAQVVRMGAGDQTTAATNLQNVISKLSSPDTVKNFDEKGVSLEKLKARSIKNGTPYLMDLVDEVMRLSGGDEFVIGELFGDMQAKAALAPLINNREKYNEFLKQIIGQSQGTVDTDYDFLRNRPQEKADRRGAALTATGDKIGSAYNSVTDPLRDAAVRAVNPDYAVQEDDYRRSQLRKLGPLELSRQIGAAKGQLSALPSEMFDAVVPSLALTRGATKRRLKELQDAMSALDGGSSLEARDERAAAGPSSLQRFLFGRAAEPGFNVKDHLGIDLKPQAESSMQGYNEALSAEGDKAIAIARDKAAAIRDSFNFTATPTIAPTFLPPAGAPAATSAPKDKQSSLVPTSGGTVKVAQYFPGGNARLASLRAQREQNRSVRMAAARSLSDTGSKTA</sequence>
<dbReference type="Proteomes" id="UP000185109">
    <property type="component" value="Chromosome"/>
</dbReference>
<evidence type="ECO:0000256" key="2">
    <source>
        <dbReference type="SAM" id="Coils"/>
    </source>
</evidence>
<protein>
    <submittedName>
        <fullName evidence="5">Phage-related minor tail protein</fullName>
    </submittedName>
</protein>
<reference evidence="5 6" key="1">
    <citation type="submission" date="2016-09" db="EMBL/GenBank/DDBJ databases">
        <title>The complete genome sequences of Rhizobium gallicum, symbiovars gallicum and phaseoli, symbionts associated to common bean (Phaseolus vulgaris).</title>
        <authorList>
            <person name="Bustos P."/>
            <person name="Santamaria R.I."/>
            <person name="Perez-Carrascal O.M."/>
            <person name="Juarez S."/>
            <person name="Lozano L."/>
            <person name="Martinez-Flores I."/>
            <person name="Martinez-Romero E."/>
            <person name="Cevallos M."/>
            <person name="Romero D."/>
            <person name="Davila G."/>
            <person name="Gonzalez V."/>
        </authorList>
    </citation>
    <scope>NUCLEOTIDE SEQUENCE [LARGE SCALE GENOMIC DNA]</scope>
    <source>
        <strain evidence="5 6">8C-3</strain>
    </source>
</reference>
<dbReference type="InterPro" id="IPR010090">
    <property type="entry name" value="Phage_tape_meas"/>
</dbReference>
<dbReference type="RefSeq" id="WP_074062358.1">
    <property type="nucleotide sequence ID" value="NZ_CP017241.1"/>
</dbReference>
<gene>
    <name evidence="5" type="ORF">AM571_CH03326</name>
</gene>
<evidence type="ECO:0000256" key="3">
    <source>
        <dbReference type="SAM" id="MobiDB-lite"/>
    </source>
</evidence>
<feature type="region of interest" description="Disordered" evidence="3">
    <location>
        <begin position="682"/>
        <end position="707"/>
    </location>
</feature>
<feature type="coiled-coil region" evidence="2">
    <location>
        <begin position="13"/>
        <end position="40"/>
    </location>
</feature>